<evidence type="ECO:0000256" key="1">
    <source>
        <dbReference type="ARBA" id="ARBA00022723"/>
    </source>
</evidence>
<keyword evidence="1" id="KW-0479">Metal-binding</keyword>
<keyword evidence="8" id="KW-1185">Reference proteome</keyword>
<dbReference type="GO" id="GO:0000785">
    <property type="term" value="C:chromatin"/>
    <property type="evidence" value="ECO:0007669"/>
    <property type="project" value="TreeGrafter"/>
</dbReference>
<evidence type="ECO:0000313" key="8">
    <source>
        <dbReference type="Proteomes" id="UP000267029"/>
    </source>
</evidence>
<dbReference type="Pfam" id="PF25527">
    <property type="entry name" value="GBD-like_ZMIZ1_ZMIZ2"/>
    <property type="match status" value="1"/>
</dbReference>
<dbReference type="InterPro" id="IPR013083">
    <property type="entry name" value="Znf_RING/FYVE/PHD"/>
</dbReference>
<evidence type="ECO:0000256" key="5">
    <source>
        <dbReference type="SAM" id="MobiDB-lite"/>
    </source>
</evidence>
<dbReference type="InterPro" id="IPR057847">
    <property type="entry name" value="ZMIZ1/ZMIZ2_GBD-like"/>
</dbReference>
<sequence length="1137" mass="119390">MALHAGAIGGLGIGRQITNCNITGGPTSALETQASPMAAVSLSAPTTGPTANSFVKYASSYCPGDPYANGGGLASYPHAAAPEGHAPPPMTQMMQPPPPPQQFASQPQRIVQTSLIDAGYYMQPCWATAPTPTPPPHNMVAQQTPFEESLPSNGTSGGAASARSTPNGAPPPTGRRLITPPMASASAATAAAPGSLYAPRFASPAGQIFHSPNAAVCIPQPSVFCAAKYKEAPSIPVHSEYSQSVCWFCGFSSLPTYVGVPSMSRLRHANSHRTRACAPTYLRSGVPTAYMPMHAHPHPHHDPACLGPAFAGAAAAVNGQRIFFSQTPARLPGGTTPLRAAPIGYFPLADGSICASPVPFPPPGTLEPGEVTSSTSLPPTGGGGGGRKSETAKKKRAKTTKGDGRGVLLETTGEPALRTFDNLPPTASQQNVSVAQSRANAIRGANNRATNVASSAPKVVTVGPSVPPSGLTSPMMAPGMMLSTAPGGVGAPMWGPGAPRMGAPPGGLMNNGGMLPTTCGVPPKAIPDQMGTVHPSGAGPQAPHQSAPPAPQSSQPCTAVYVPTQPNRPDPLSERLVCPITNGTVVQPMVLHLDEEQARQSPGSLQIRSCDFELSKNHLSTIVERPDLDIVVCSHLANEPLQMCHWPDEAVNIRFNGTALPLDRSSAADGQPAHKVCGVKSLCRPGRNTLEIILSPACNSASRATQQFQNGTGLKDHRFAVFMAHMPALSMVLDGLQRRMSDDAVPLTHLLITSWRTRHQQQTGDQRPATPSQPIIAEISLVCPVFRTRMQVPGRIAGCKHMEAFDMEAFLHREALWPRLLCPICGNGSLGGVENLYIDTILSNIIQLTPKTALSVQVRSDGFWRLPPPLAWQLPPGTDQWQAMVGPPTQAFALALQTSPTVVMTTPPSHTNGFDAPGVTPAKRSCGTMASPSSVSAPFFVYTSTGMDSNTSSNCPLHTVATSGQWNSDNMSSNNHSPVPQGVTSPSTNPTPASTRQIQTPDSRKRVLSSGNCNNVSNSHATMQSHQTNHCLLPSSEPDLRAQMEGNCAAAPPKSFPPTPTFVKPSPPTPVLVNFGGSLCNNNNNNRPSPTSAAPQPKCCRNFRGKLTDADVRWAFDGLTGLDVFNQDDYRQFVSNL</sequence>
<dbReference type="Proteomes" id="UP000267029">
    <property type="component" value="Unassembled WGS sequence"/>
</dbReference>
<evidence type="ECO:0000256" key="4">
    <source>
        <dbReference type="PROSITE-ProRule" id="PRU00452"/>
    </source>
</evidence>
<dbReference type="GO" id="GO:0008270">
    <property type="term" value="F:zinc ion binding"/>
    <property type="evidence" value="ECO:0007669"/>
    <property type="project" value="UniProtKB-KW"/>
</dbReference>
<evidence type="ECO:0000256" key="3">
    <source>
        <dbReference type="ARBA" id="ARBA00022833"/>
    </source>
</evidence>
<gene>
    <name evidence="7" type="ORF">MCOS_LOCUS7455</name>
</gene>
<feature type="region of interest" description="Disordered" evidence="5">
    <location>
        <begin position="359"/>
        <end position="408"/>
    </location>
</feature>
<dbReference type="GO" id="GO:0016925">
    <property type="term" value="P:protein sumoylation"/>
    <property type="evidence" value="ECO:0007669"/>
    <property type="project" value="TreeGrafter"/>
</dbReference>
<dbReference type="PANTHER" id="PTHR10782:SF4">
    <property type="entry name" value="TONALLI, ISOFORM E"/>
    <property type="match status" value="1"/>
</dbReference>
<feature type="domain" description="SP-RING-type" evidence="6">
    <location>
        <begin position="763"/>
        <end position="851"/>
    </location>
</feature>
<evidence type="ECO:0000313" key="7">
    <source>
        <dbReference type="EMBL" id="VDD81452.1"/>
    </source>
</evidence>
<dbReference type="STRING" id="53468.A0A0R3UJ04"/>
<keyword evidence="2 4" id="KW-0863">Zinc-finger</keyword>
<reference evidence="7 8" key="1">
    <citation type="submission" date="2018-10" db="EMBL/GenBank/DDBJ databases">
        <authorList>
            <consortium name="Pathogen Informatics"/>
        </authorList>
    </citation>
    <scope>NUCLEOTIDE SEQUENCE [LARGE SCALE GENOMIC DNA]</scope>
</reference>
<feature type="compositionally biased region" description="Polar residues" evidence="5">
    <location>
        <begin position="961"/>
        <end position="978"/>
    </location>
</feature>
<dbReference type="GO" id="GO:0006357">
    <property type="term" value="P:regulation of transcription by RNA polymerase II"/>
    <property type="evidence" value="ECO:0007669"/>
    <property type="project" value="TreeGrafter"/>
</dbReference>
<accession>A0A0R3UJ04</accession>
<proteinExistence type="predicted"/>
<dbReference type="GO" id="GO:0061665">
    <property type="term" value="F:SUMO ligase activity"/>
    <property type="evidence" value="ECO:0007669"/>
    <property type="project" value="TreeGrafter"/>
</dbReference>
<feature type="region of interest" description="Disordered" evidence="5">
    <location>
        <begin position="961"/>
        <end position="1009"/>
    </location>
</feature>
<dbReference type="GO" id="GO:0003712">
    <property type="term" value="F:transcription coregulator activity"/>
    <property type="evidence" value="ECO:0007669"/>
    <property type="project" value="TreeGrafter"/>
</dbReference>
<dbReference type="OrthoDB" id="27975at2759"/>
<dbReference type="EMBL" id="UXSR01005368">
    <property type="protein sequence ID" value="VDD81452.1"/>
    <property type="molecule type" value="Genomic_DNA"/>
</dbReference>
<dbReference type="PANTHER" id="PTHR10782">
    <property type="entry name" value="ZINC FINGER MIZ DOMAIN-CONTAINING PROTEIN"/>
    <property type="match status" value="1"/>
</dbReference>
<evidence type="ECO:0000256" key="2">
    <source>
        <dbReference type="ARBA" id="ARBA00022771"/>
    </source>
</evidence>
<feature type="compositionally biased region" description="Low complexity" evidence="5">
    <location>
        <begin position="984"/>
        <end position="995"/>
    </location>
</feature>
<dbReference type="AlphaFoldDB" id="A0A0R3UJ04"/>
<organism evidence="7 8">
    <name type="scientific">Mesocestoides corti</name>
    <name type="common">Flatworm</name>
    <dbReference type="NCBI Taxonomy" id="53468"/>
    <lineage>
        <taxon>Eukaryota</taxon>
        <taxon>Metazoa</taxon>
        <taxon>Spiralia</taxon>
        <taxon>Lophotrochozoa</taxon>
        <taxon>Platyhelminthes</taxon>
        <taxon>Cestoda</taxon>
        <taxon>Eucestoda</taxon>
        <taxon>Cyclophyllidea</taxon>
        <taxon>Mesocestoididae</taxon>
        <taxon>Mesocestoides</taxon>
    </lineage>
</organism>
<dbReference type="PROSITE" id="PS51044">
    <property type="entry name" value="ZF_SP_RING"/>
    <property type="match status" value="1"/>
</dbReference>
<feature type="region of interest" description="Disordered" evidence="5">
    <location>
        <begin position="147"/>
        <end position="185"/>
    </location>
</feature>
<name>A0A0R3UJ04_MESCO</name>
<dbReference type="Pfam" id="PF02891">
    <property type="entry name" value="zf-MIZ"/>
    <property type="match status" value="1"/>
</dbReference>
<evidence type="ECO:0000259" key="6">
    <source>
        <dbReference type="PROSITE" id="PS51044"/>
    </source>
</evidence>
<keyword evidence="3" id="KW-0862">Zinc</keyword>
<dbReference type="Gene3D" id="3.30.40.10">
    <property type="entry name" value="Zinc/RING finger domain, C3HC4 (zinc finger)"/>
    <property type="match status" value="1"/>
</dbReference>
<feature type="region of interest" description="Disordered" evidence="5">
    <location>
        <begin position="528"/>
        <end position="570"/>
    </location>
</feature>
<dbReference type="InterPro" id="IPR004181">
    <property type="entry name" value="Znf_MIZ"/>
</dbReference>
<protein>
    <recommendedName>
        <fullName evidence="6">SP-RING-type domain-containing protein</fullName>
    </recommendedName>
</protein>